<dbReference type="InterPro" id="IPR036162">
    <property type="entry name" value="Resolvase-like_N_sf"/>
</dbReference>
<dbReference type="EMBL" id="JBHFAB010000017">
    <property type="protein sequence ID" value="MFC1419386.1"/>
    <property type="molecule type" value="Genomic_DNA"/>
</dbReference>
<dbReference type="InterPro" id="IPR025827">
    <property type="entry name" value="Zn_ribbon_recom_dom"/>
</dbReference>
<dbReference type="Proteomes" id="UP001592531">
    <property type="component" value="Unassembled WGS sequence"/>
</dbReference>
<name>A0ABV6W056_9ACTN</name>
<proteinExistence type="predicted"/>
<dbReference type="InterPro" id="IPR011109">
    <property type="entry name" value="DNA_bind_recombinase_dom"/>
</dbReference>
<dbReference type="Pfam" id="PF13408">
    <property type="entry name" value="Zn_ribbon_recom"/>
    <property type="match status" value="1"/>
</dbReference>
<dbReference type="SMART" id="SM00857">
    <property type="entry name" value="Resolvase"/>
    <property type="match status" value="1"/>
</dbReference>
<organism evidence="2 3">
    <name type="scientific">Streptacidiphilus cavernicola</name>
    <dbReference type="NCBI Taxonomy" id="3342716"/>
    <lineage>
        <taxon>Bacteria</taxon>
        <taxon>Bacillati</taxon>
        <taxon>Actinomycetota</taxon>
        <taxon>Actinomycetes</taxon>
        <taxon>Kitasatosporales</taxon>
        <taxon>Streptomycetaceae</taxon>
        <taxon>Streptacidiphilus</taxon>
    </lineage>
</organism>
<accession>A0ABV6W056</accession>
<dbReference type="Pfam" id="PF07508">
    <property type="entry name" value="Recombinase"/>
    <property type="match status" value="1"/>
</dbReference>
<protein>
    <submittedName>
        <fullName evidence="2">Recombinase family protein</fullName>
    </submittedName>
</protein>
<sequence>MQQQPNIIERVHRGDLTGLHIAGLVRLSFETHPDRETSGSPMTGGDINNRDEQEAFCRKYVESRGGTYVGTYDEPDTSAWKKKRIKQEDGSYIYRVIRPVFEGMLSDLKKGSTESEHFNPADGFGKVTTIDGSVVYDIDRLTRDHRHLEDAIEVVQYYHRPILDIRGSLDLLTDNGRSAARYVLNARASSSTDTARRLRDSHLSRAIRGIPVGGNRAFGWAEDKRTIVPREAWQIKAAARLLLSGMKATTIIRKWNQAGRLTTKGNPWRRRTFVLMMTSPRMVGYRVYGPMDQPHHMRYLTDDAGNPIKGQYEAILDEPTWHAVVALLTGADQQPEDHAETGKLKYLDIGKLKYLLSGIMRCGNCGGKPTGGAQPNGRYTYQCKYNDGGCGNCGSGNAIDAIVTGLILARLEEQKIDVELQPWPNAEELAALTTTKASLLAQFKENPDMGPHIWPEVRKKETAIAALVKERAAYARKNAKFKTKNMVEIWPTLEIEQQRAIAAEMFEAVVMTPATKNSNRFNPERLQVIHRQR</sequence>
<dbReference type="CDD" id="cd00338">
    <property type="entry name" value="Ser_Recombinase"/>
    <property type="match status" value="1"/>
</dbReference>
<dbReference type="InterPro" id="IPR050639">
    <property type="entry name" value="SSR_resolvase"/>
</dbReference>
<keyword evidence="3" id="KW-1185">Reference proteome</keyword>
<dbReference type="Gene3D" id="3.90.1750.20">
    <property type="entry name" value="Putative Large Serine Recombinase, Chain B, Domain 2"/>
    <property type="match status" value="1"/>
</dbReference>
<dbReference type="PANTHER" id="PTHR30461:SF23">
    <property type="entry name" value="DNA RECOMBINASE-RELATED"/>
    <property type="match status" value="1"/>
</dbReference>
<dbReference type="InterPro" id="IPR038109">
    <property type="entry name" value="DNA_bind_recomb_sf"/>
</dbReference>
<evidence type="ECO:0000313" key="2">
    <source>
        <dbReference type="EMBL" id="MFC1419386.1"/>
    </source>
</evidence>
<reference evidence="2 3" key="1">
    <citation type="submission" date="2024-09" db="EMBL/GenBank/DDBJ databases">
        <authorList>
            <person name="Lee S.D."/>
        </authorList>
    </citation>
    <scope>NUCLEOTIDE SEQUENCE [LARGE SCALE GENOMIC DNA]</scope>
    <source>
        <strain evidence="2 3">N8-3</strain>
    </source>
</reference>
<dbReference type="PANTHER" id="PTHR30461">
    <property type="entry name" value="DNA-INVERTASE FROM LAMBDOID PROPHAGE"/>
    <property type="match status" value="1"/>
</dbReference>
<evidence type="ECO:0000313" key="3">
    <source>
        <dbReference type="Proteomes" id="UP001592531"/>
    </source>
</evidence>
<dbReference type="InterPro" id="IPR006119">
    <property type="entry name" value="Resolv_N"/>
</dbReference>
<gene>
    <name evidence="2" type="ORF">ACEZDE_22525</name>
</gene>
<dbReference type="Gene3D" id="3.40.50.1390">
    <property type="entry name" value="Resolvase, N-terminal catalytic domain"/>
    <property type="match status" value="1"/>
</dbReference>
<comment type="caution">
    <text evidence="2">The sequence shown here is derived from an EMBL/GenBank/DDBJ whole genome shotgun (WGS) entry which is preliminary data.</text>
</comment>
<dbReference type="SUPFAM" id="SSF53041">
    <property type="entry name" value="Resolvase-like"/>
    <property type="match status" value="1"/>
</dbReference>
<evidence type="ECO:0000259" key="1">
    <source>
        <dbReference type="PROSITE" id="PS51737"/>
    </source>
</evidence>
<dbReference type="PROSITE" id="PS51737">
    <property type="entry name" value="RECOMBINASE_DNA_BIND"/>
    <property type="match status" value="1"/>
</dbReference>
<feature type="domain" description="Recombinase" evidence="1">
    <location>
        <begin position="217"/>
        <end position="334"/>
    </location>
</feature>
<dbReference type="RefSeq" id="WP_380538625.1">
    <property type="nucleotide sequence ID" value="NZ_JBHFAB010000017.1"/>
</dbReference>